<name>A0ABW6R4P2_9NOCA</name>
<organism evidence="1 2">
    <name type="scientific">Nocardia suismassiliense</name>
    <dbReference type="NCBI Taxonomy" id="2077092"/>
    <lineage>
        <taxon>Bacteria</taxon>
        <taxon>Bacillati</taxon>
        <taxon>Actinomycetota</taxon>
        <taxon>Actinomycetes</taxon>
        <taxon>Mycobacteriales</taxon>
        <taxon>Nocardiaceae</taxon>
        <taxon>Nocardia</taxon>
    </lineage>
</organism>
<reference evidence="1 2" key="1">
    <citation type="submission" date="2024-10" db="EMBL/GenBank/DDBJ databases">
        <title>The Natural Products Discovery Center: Release of the First 8490 Sequenced Strains for Exploring Actinobacteria Biosynthetic Diversity.</title>
        <authorList>
            <person name="Kalkreuter E."/>
            <person name="Kautsar S.A."/>
            <person name="Yang D."/>
            <person name="Bader C.D."/>
            <person name="Teijaro C.N."/>
            <person name="Fluegel L."/>
            <person name="Davis C.M."/>
            <person name="Simpson J.R."/>
            <person name="Lauterbach L."/>
            <person name="Steele A.D."/>
            <person name="Gui C."/>
            <person name="Meng S."/>
            <person name="Li G."/>
            <person name="Viehrig K."/>
            <person name="Ye F."/>
            <person name="Su P."/>
            <person name="Kiefer A.F."/>
            <person name="Nichols A."/>
            <person name="Cepeda A.J."/>
            <person name="Yan W."/>
            <person name="Fan B."/>
            <person name="Jiang Y."/>
            <person name="Adhikari A."/>
            <person name="Zheng C.-J."/>
            <person name="Schuster L."/>
            <person name="Cowan T.M."/>
            <person name="Smanski M.J."/>
            <person name="Chevrette M.G."/>
            <person name="De Carvalho L.P.S."/>
            <person name="Shen B."/>
        </authorList>
    </citation>
    <scope>NUCLEOTIDE SEQUENCE [LARGE SCALE GENOMIC DNA]</scope>
    <source>
        <strain evidence="1 2">NPDC003040</strain>
    </source>
</reference>
<evidence type="ECO:0000313" key="2">
    <source>
        <dbReference type="Proteomes" id="UP001601948"/>
    </source>
</evidence>
<keyword evidence="2" id="KW-1185">Reference proteome</keyword>
<proteinExistence type="predicted"/>
<protein>
    <submittedName>
        <fullName evidence="1">Uncharacterized protein</fullName>
    </submittedName>
</protein>
<dbReference type="EMBL" id="JBIAPI010000011">
    <property type="protein sequence ID" value="MFF3227720.1"/>
    <property type="molecule type" value="Genomic_DNA"/>
</dbReference>
<gene>
    <name evidence="1" type="ORF">ACFYV7_33335</name>
</gene>
<evidence type="ECO:0000313" key="1">
    <source>
        <dbReference type="EMBL" id="MFF3227720.1"/>
    </source>
</evidence>
<accession>A0ABW6R4P2</accession>
<dbReference type="RefSeq" id="WP_167768916.1">
    <property type="nucleotide sequence ID" value="NZ_JBIAPI010000011.1"/>
</dbReference>
<dbReference type="Proteomes" id="UP001601948">
    <property type="component" value="Unassembled WGS sequence"/>
</dbReference>
<sequence>MSRIAASNWLNEHFVVIRGAKSVARSADAAPDPNNAVAAENPLKASAAIVYRALRIVM</sequence>
<comment type="caution">
    <text evidence="1">The sequence shown here is derived from an EMBL/GenBank/DDBJ whole genome shotgun (WGS) entry which is preliminary data.</text>
</comment>